<dbReference type="InterPro" id="IPR036460">
    <property type="entry name" value="Cu_amine_oxidase_C_sf"/>
</dbReference>
<accession>A0AAN9C3G7</accession>
<evidence type="ECO:0000259" key="10">
    <source>
        <dbReference type="Pfam" id="PF01179"/>
    </source>
</evidence>
<comment type="cofactor">
    <cofactor evidence="8">
        <name>Cu cation</name>
        <dbReference type="ChEBI" id="CHEBI:23378"/>
    </cofactor>
    <text evidence="8">Contains 1 topaquinone per subunit.</text>
</comment>
<dbReference type="PROSITE" id="PS01165">
    <property type="entry name" value="COPPER_AMINE_OXID_2"/>
    <property type="match status" value="1"/>
</dbReference>
<feature type="domain" description="Copper amine oxidase N3-terminal" evidence="12">
    <location>
        <begin position="193"/>
        <end position="259"/>
    </location>
</feature>
<dbReference type="GO" id="GO:0005507">
    <property type="term" value="F:copper ion binding"/>
    <property type="evidence" value="ECO:0007669"/>
    <property type="project" value="InterPro"/>
</dbReference>
<feature type="modified residue" description="2',4',5'-topaquinone" evidence="7">
    <location>
        <position position="471"/>
    </location>
</feature>
<dbReference type="Gene3D" id="2.70.98.20">
    <property type="entry name" value="Copper amine oxidase, catalytic domain"/>
    <property type="match status" value="1"/>
</dbReference>
<evidence type="ECO:0000256" key="8">
    <source>
        <dbReference type="RuleBase" id="RU000672"/>
    </source>
</evidence>
<evidence type="ECO:0000259" key="12">
    <source>
        <dbReference type="Pfam" id="PF02728"/>
    </source>
</evidence>
<dbReference type="SUPFAM" id="SSF54416">
    <property type="entry name" value="Amine oxidase N-terminal region"/>
    <property type="match status" value="2"/>
</dbReference>
<dbReference type="Pfam" id="PF01179">
    <property type="entry name" value="Cu_amine_oxid"/>
    <property type="match status" value="1"/>
</dbReference>
<keyword evidence="5 8" id="KW-0186">Copper</keyword>
<comment type="caution">
    <text evidence="13">The sequence shown here is derived from an EMBL/GenBank/DDBJ whole genome shotgun (WGS) entry which is preliminary data.</text>
</comment>
<evidence type="ECO:0000256" key="9">
    <source>
        <dbReference type="SAM" id="SignalP"/>
    </source>
</evidence>
<dbReference type="PROSITE" id="PS01164">
    <property type="entry name" value="COPPER_AMINE_OXID_1"/>
    <property type="match status" value="1"/>
</dbReference>
<dbReference type="EC" id="1.4.3.-" evidence="8"/>
<sequence length="772" mass="86906">MMRFLAAGCLLLAIAQVSNGAKNKIPCPPEVGGLLTDGEPDTPSPFHDVTAAEYQRVYDFLMTQDEVNLASPDTQDLNTATIFTADLLLPAKKDVLSFLDNQGAQPVREARVMVFRGDKTPPLVEEYRVGPLDNPTYADLIVNSQRKNPVPFSVRPLNHREFDAMMEHVLIGLVDAQVGDILMESYGARYANCGDNCLYYNVAAMGTAFFGDINVRKSWFVALYDVEFLILHPTDFSVLIDMSSTDPSQWTVDRVWYAGTFFDSLADFKDRYYNDPTINKTRVTPPEGGRSLFSSLNVRGDAVPTPPQRPPVQIEPDGKRYSIEHRHVTYMHWDFDFRLSPYTGPAVMDVRFQGDRIAYELGLSEISVFYTGGGPMQQVMNYVDSGALLGIQSRSLVPGADCPEGATYIDLPFLGEFQDGPTNNPRAMCVFEQNTGDPLRRHLTWRWKGAFYGGIADSVLVVRSAMTIFNYDYVIDFKFYQSGAMEAKAISTGYIMGSFYNSGEDPYGWVLRDNLSGNLHHHMFNFKADLDIAGTSNRYETLAFTAEDIELSYLDPPIQYNQLRFERSLRETEEGSLFHYDFQKPAYHIVHNDQNKTAFGVPRAYRIHMGAMSPQLLRHDHNHEGSIPWARQQLAVTVHKDEEWSSSSPFGMFDSEDPTVDFAKYISDESIVDQDLVFWVTMGTHHLPHTEDLPITPTPGGHLSFFLLPYNYFPECPSSSSRDHIRLEFAKPGDGSSGVKVTRNGNTNKGMCGKPSLKDLVKADFEDFLVFE</sequence>
<keyword evidence="9" id="KW-0732">Signal</keyword>
<dbReference type="Pfam" id="PF02728">
    <property type="entry name" value="Cu_amine_oxidN3"/>
    <property type="match status" value="1"/>
</dbReference>
<dbReference type="GO" id="GO:0008131">
    <property type="term" value="F:primary methylamine oxidase activity"/>
    <property type="evidence" value="ECO:0007669"/>
    <property type="project" value="InterPro"/>
</dbReference>
<feature type="signal peptide" evidence="9">
    <location>
        <begin position="1"/>
        <end position="20"/>
    </location>
</feature>
<evidence type="ECO:0000313" key="13">
    <source>
        <dbReference type="EMBL" id="KAK7116520.1"/>
    </source>
</evidence>
<dbReference type="AlphaFoldDB" id="A0AAN9C3G7"/>
<dbReference type="Gene3D" id="3.10.450.40">
    <property type="match status" value="2"/>
</dbReference>
<dbReference type="PANTHER" id="PTHR10638:SF20">
    <property type="entry name" value="AMINE OXIDASE"/>
    <property type="match status" value="1"/>
</dbReference>
<dbReference type="InterPro" id="IPR000269">
    <property type="entry name" value="Cu_amine_oxidase"/>
</dbReference>
<dbReference type="GO" id="GO:0048038">
    <property type="term" value="F:quinone binding"/>
    <property type="evidence" value="ECO:0007669"/>
    <property type="project" value="InterPro"/>
</dbReference>
<keyword evidence="4 8" id="KW-0560">Oxidoreductase</keyword>
<dbReference type="InterPro" id="IPR015798">
    <property type="entry name" value="Cu_amine_oxidase_C"/>
</dbReference>
<evidence type="ECO:0000313" key="14">
    <source>
        <dbReference type="Proteomes" id="UP001374579"/>
    </source>
</evidence>
<evidence type="ECO:0000256" key="4">
    <source>
        <dbReference type="ARBA" id="ARBA00023002"/>
    </source>
</evidence>
<keyword evidence="2 8" id="KW-0479">Metal-binding</keyword>
<feature type="active site" description="Proton acceptor" evidence="6">
    <location>
        <position position="384"/>
    </location>
</feature>
<evidence type="ECO:0000256" key="3">
    <source>
        <dbReference type="ARBA" id="ARBA00022772"/>
    </source>
</evidence>
<dbReference type="PANTHER" id="PTHR10638">
    <property type="entry name" value="COPPER AMINE OXIDASE"/>
    <property type="match status" value="1"/>
</dbReference>
<reference evidence="13 14" key="1">
    <citation type="submission" date="2024-02" db="EMBL/GenBank/DDBJ databases">
        <title>Chromosome-scale genome assembly of the rough periwinkle Littorina saxatilis.</title>
        <authorList>
            <person name="De Jode A."/>
            <person name="Faria R."/>
            <person name="Formenti G."/>
            <person name="Sims Y."/>
            <person name="Smith T.P."/>
            <person name="Tracey A."/>
            <person name="Wood J.M.D."/>
            <person name="Zagrodzka Z.B."/>
            <person name="Johannesson K."/>
            <person name="Butlin R.K."/>
            <person name="Leder E.H."/>
        </authorList>
    </citation>
    <scope>NUCLEOTIDE SEQUENCE [LARGE SCALE GENOMIC DNA]</scope>
    <source>
        <strain evidence="13">Snail1</strain>
        <tissue evidence="13">Muscle</tissue>
    </source>
</reference>
<keyword evidence="3 6" id="KW-0801">TPQ</keyword>
<name>A0AAN9C3G7_9CAEN</name>
<dbReference type="InterPro" id="IPR049947">
    <property type="entry name" value="Cu_Am_Ox_Cu-bd"/>
</dbReference>
<keyword evidence="14" id="KW-1185">Reference proteome</keyword>
<dbReference type="Proteomes" id="UP001374579">
    <property type="component" value="Unassembled WGS sequence"/>
</dbReference>
<organism evidence="13 14">
    <name type="scientific">Littorina saxatilis</name>
    <dbReference type="NCBI Taxonomy" id="31220"/>
    <lineage>
        <taxon>Eukaryota</taxon>
        <taxon>Metazoa</taxon>
        <taxon>Spiralia</taxon>
        <taxon>Lophotrochozoa</taxon>
        <taxon>Mollusca</taxon>
        <taxon>Gastropoda</taxon>
        <taxon>Caenogastropoda</taxon>
        <taxon>Littorinimorpha</taxon>
        <taxon>Littorinoidea</taxon>
        <taxon>Littorinidae</taxon>
        <taxon>Littorina</taxon>
    </lineage>
</organism>
<evidence type="ECO:0000256" key="5">
    <source>
        <dbReference type="ARBA" id="ARBA00023008"/>
    </source>
</evidence>
<proteinExistence type="inferred from homology"/>
<dbReference type="GO" id="GO:0005886">
    <property type="term" value="C:plasma membrane"/>
    <property type="evidence" value="ECO:0007669"/>
    <property type="project" value="TreeGrafter"/>
</dbReference>
<comment type="similarity">
    <text evidence="1 8">Belongs to the copper/topaquinone oxidase family.</text>
</comment>
<evidence type="ECO:0000256" key="2">
    <source>
        <dbReference type="ARBA" id="ARBA00022723"/>
    </source>
</evidence>
<feature type="domain" description="Copper amine oxidase catalytic" evidence="10">
    <location>
        <begin position="313"/>
        <end position="718"/>
    </location>
</feature>
<dbReference type="GO" id="GO:0009308">
    <property type="term" value="P:amine metabolic process"/>
    <property type="evidence" value="ECO:0007669"/>
    <property type="project" value="UniProtKB-UniRule"/>
</dbReference>
<dbReference type="FunFam" id="3.10.450.40:FF:000007">
    <property type="entry name" value="Amine oxidase"/>
    <property type="match status" value="1"/>
</dbReference>
<dbReference type="InterPro" id="IPR015800">
    <property type="entry name" value="Cu_amine_oxidase_N2"/>
</dbReference>
<dbReference type="InterPro" id="IPR015802">
    <property type="entry name" value="Cu_amine_oxidase_N3"/>
</dbReference>
<gene>
    <name evidence="13" type="ORF">V1264_002187</name>
</gene>
<dbReference type="PRINTS" id="PR00766">
    <property type="entry name" value="CUDAOXIDASE"/>
</dbReference>
<feature type="active site" description="Schiff-base intermediate with substrate; via topaquinone" evidence="6">
    <location>
        <position position="471"/>
    </location>
</feature>
<evidence type="ECO:0000256" key="1">
    <source>
        <dbReference type="ARBA" id="ARBA00007983"/>
    </source>
</evidence>
<feature type="chain" id="PRO_5042966009" description="Amine oxidase" evidence="9">
    <location>
        <begin position="21"/>
        <end position="772"/>
    </location>
</feature>
<dbReference type="Pfam" id="PF02727">
    <property type="entry name" value="Cu_amine_oxidN2"/>
    <property type="match status" value="1"/>
</dbReference>
<evidence type="ECO:0000256" key="7">
    <source>
        <dbReference type="PIRSR" id="PIRSR600269-51"/>
    </source>
</evidence>
<feature type="domain" description="Copper amine oxidase N2-terminal" evidence="11">
    <location>
        <begin position="58"/>
        <end position="137"/>
    </location>
</feature>
<dbReference type="InterPro" id="IPR016182">
    <property type="entry name" value="Cu_amine_oxidase_N-reg"/>
</dbReference>
<protein>
    <recommendedName>
        <fullName evidence="8">Amine oxidase</fullName>
        <ecNumber evidence="8">1.4.3.-</ecNumber>
    </recommendedName>
</protein>
<comment type="PTM">
    <text evidence="7 8">Topaquinone (TPQ) is generated by copper-dependent autoxidation of a specific tyrosyl residue.</text>
</comment>
<evidence type="ECO:0000259" key="11">
    <source>
        <dbReference type="Pfam" id="PF02727"/>
    </source>
</evidence>
<dbReference type="InterPro" id="IPR049948">
    <property type="entry name" value="Cu_Am_ox_TPQ-bd"/>
</dbReference>
<evidence type="ECO:0000256" key="6">
    <source>
        <dbReference type="PIRSR" id="PIRSR600269-50"/>
    </source>
</evidence>
<dbReference type="EMBL" id="JBAMIC010000001">
    <property type="protein sequence ID" value="KAK7116520.1"/>
    <property type="molecule type" value="Genomic_DNA"/>
</dbReference>
<dbReference type="SUPFAM" id="SSF49998">
    <property type="entry name" value="Amine oxidase catalytic domain"/>
    <property type="match status" value="1"/>
</dbReference>